<feature type="transmembrane region" description="Helical" evidence="2">
    <location>
        <begin position="48"/>
        <end position="69"/>
    </location>
</feature>
<sequence>MSLKKINTVLAAVVTLFVLYLGLSFIVIPETSTPGVGLPTWPEGDGGGFLVMKGIREFSMGLVIAILLVTGHRRALGLVLLMEAVAPFGDMINVLAHHGSVAAAFGIHGLTAAVIATSGLLLLRETAGPPRPPPQGPPPGPPDACPPATTPAVAPRNPRPTSLLPGRGYVQEPARTAGGSTAPQPVTPRELCDMPARPTLIVVSGRRGRLPGPALAPRPRTAPPRGPPRSRPSPAPPRSRYERRVR</sequence>
<dbReference type="Proteomes" id="UP001501867">
    <property type="component" value="Unassembled WGS sequence"/>
</dbReference>
<dbReference type="InterPro" id="IPR025363">
    <property type="entry name" value="DUF4267"/>
</dbReference>
<name>A0ABN0V3F7_9ACTN</name>
<protein>
    <recommendedName>
        <fullName evidence="5">DUF4267 domain-containing protein</fullName>
    </recommendedName>
</protein>
<feature type="transmembrane region" description="Helical" evidence="2">
    <location>
        <begin position="7"/>
        <end position="28"/>
    </location>
</feature>
<evidence type="ECO:0008006" key="5">
    <source>
        <dbReference type="Google" id="ProtNLM"/>
    </source>
</evidence>
<feature type="transmembrane region" description="Helical" evidence="2">
    <location>
        <begin position="102"/>
        <end position="123"/>
    </location>
</feature>
<proteinExistence type="predicted"/>
<keyword evidence="4" id="KW-1185">Reference proteome</keyword>
<reference evidence="3 4" key="1">
    <citation type="journal article" date="2019" name="Int. J. Syst. Evol. Microbiol.">
        <title>The Global Catalogue of Microorganisms (GCM) 10K type strain sequencing project: providing services to taxonomists for standard genome sequencing and annotation.</title>
        <authorList>
            <consortium name="The Broad Institute Genomics Platform"/>
            <consortium name="The Broad Institute Genome Sequencing Center for Infectious Disease"/>
            <person name="Wu L."/>
            <person name="Ma J."/>
        </authorList>
    </citation>
    <scope>NUCLEOTIDE SEQUENCE [LARGE SCALE GENOMIC DNA]</scope>
    <source>
        <strain evidence="3 4">JCM 4505</strain>
    </source>
</reference>
<feature type="compositionally biased region" description="Pro residues" evidence="1">
    <location>
        <begin position="214"/>
        <end position="237"/>
    </location>
</feature>
<evidence type="ECO:0000256" key="1">
    <source>
        <dbReference type="SAM" id="MobiDB-lite"/>
    </source>
</evidence>
<accession>A0ABN0V3F7</accession>
<feature type="transmembrane region" description="Helical" evidence="2">
    <location>
        <begin position="76"/>
        <end position="96"/>
    </location>
</feature>
<feature type="compositionally biased region" description="Pro residues" evidence="1">
    <location>
        <begin position="129"/>
        <end position="149"/>
    </location>
</feature>
<keyword evidence="2" id="KW-1133">Transmembrane helix</keyword>
<keyword evidence="2" id="KW-0812">Transmembrane</keyword>
<keyword evidence="2" id="KW-0472">Membrane</keyword>
<feature type="compositionally biased region" description="Low complexity" evidence="1">
    <location>
        <begin position="150"/>
        <end position="160"/>
    </location>
</feature>
<gene>
    <name evidence="3" type="ORF">GCM10010302_08870</name>
</gene>
<evidence type="ECO:0000256" key="2">
    <source>
        <dbReference type="SAM" id="Phobius"/>
    </source>
</evidence>
<evidence type="ECO:0000313" key="4">
    <source>
        <dbReference type="Proteomes" id="UP001501867"/>
    </source>
</evidence>
<dbReference type="EMBL" id="BAAABV010000006">
    <property type="protein sequence ID" value="GAA0273477.1"/>
    <property type="molecule type" value="Genomic_DNA"/>
</dbReference>
<organism evidence="3 4">
    <name type="scientific">Streptomyces polychromogenes</name>
    <dbReference type="NCBI Taxonomy" id="67342"/>
    <lineage>
        <taxon>Bacteria</taxon>
        <taxon>Bacillati</taxon>
        <taxon>Actinomycetota</taxon>
        <taxon>Actinomycetes</taxon>
        <taxon>Kitasatosporales</taxon>
        <taxon>Streptomycetaceae</taxon>
        <taxon>Streptomyces</taxon>
    </lineage>
</organism>
<evidence type="ECO:0000313" key="3">
    <source>
        <dbReference type="EMBL" id="GAA0273477.1"/>
    </source>
</evidence>
<feature type="region of interest" description="Disordered" evidence="1">
    <location>
        <begin position="125"/>
        <end position="246"/>
    </location>
</feature>
<comment type="caution">
    <text evidence="3">The sequence shown here is derived from an EMBL/GenBank/DDBJ whole genome shotgun (WGS) entry which is preliminary data.</text>
</comment>
<dbReference type="Pfam" id="PF14087">
    <property type="entry name" value="DUF4267"/>
    <property type="match status" value="1"/>
</dbReference>